<keyword evidence="3" id="KW-0808">Transferase</keyword>
<proteinExistence type="predicted"/>
<comment type="catalytic activity">
    <reaction evidence="7">
        <text>a 2'-deoxyadenosine in DNA + S-adenosyl-L-methionine = an N(6)-methyl-2'-deoxyadenosine in DNA + S-adenosyl-L-homocysteine + H(+)</text>
        <dbReference type="Rhea" id="RHEA:15197"/>
        <dbReference type="Rhea" id="RHEA-COMP:12418"/>
        <dbReference type="Rhea" id="RHEA-COMP:12419"/>
        <dbReference type="ChEBI" id="CHEBI:15378"/>
        <dbReference type="ChEBI" id="CHEBI:57856"/>
        <dbReference type="ChEBI" id="CHEBI:59789"/>
        <dbReference type="ChEBI" id="CHEBI:90615"/>
        <dbReference type="ChEBI" id="CHEBI:90616"/>
        <dbReference type="EC" id="2.1.1.72"/>
    </reaction>
</comment>
<dbReference type="Gene3D" id="3.40.50.150">
    <property type="entry name" value="Vaccinia Virus protein VP39"/>
    <property type="match status" value="1"/>
</dbReference>
<evidence type="ECO:0000256" key="4">
    <source>
        <dbReference type="ARBA" id="ARBA00022691"/>
    </source>
</evidence>
<keyword evidence="4" id="KW-0949">S-adenosyl-L-methionine</keyword>
<keyword evidence="5" id="KW-0680">Restriction system</keyword>
<sequence>MLQEKDLKNGIKPSITTFMNGALTTNALSLFSTLGYNTNRQSPFSEKTYHFFKESFLDGNTRFDETKALVLEWKYVDLLFQLSKDEIAPQLGLFDTKKVDNTIIETYLFFVIELSHDHYSRTALSQITRELNKVFPMPVMVLFKYGQSLTLAVINRRLHKRDESKDVMEKITLIKDINIKNPHRAHIEILFDLSFSELLRKHKFANFVELHNAWQKTLDTKELNKQFYQELFNWYLWASKNVRFPQIGPDENIINDKVHQNESLIRLLTRLLFCWFMKEKGLINPELFDENKLKDILKDFEGKNGNETIYYKAILQNLFFATLNKPIDQRKVIDEGYNPKEYGDPLVYRFVELFQTPQTFLNHFECIPFLNGGLFECLDQKKDKDNPIEIRLDGFSTKKQKQAHVPDFLFWGEHKGIDLSEELDNPQKKEETVRGIIDILNSYKFTIEENTPIEEDIALDPELLGRVFENLLASYNPETQTTARKQTGSFYTPREIVNYMVDESLKAYLKQKMVGQTFLSANNNTVESVGQTFLSVNNPQTNCQTGMSDLPTSSSCQTGMSDLLSDLISYSDNPNPFNDEETLSLINAIDNCKILDPACGSGAFPMGILHKLVHILHKLDPENKQWFEKVIVKFPAYLQHEMRNKLKHENWDYLRKLGILQECIYGVDIQPIAIQIAKLRFFISMLVDQDIKGNAQNNFGLMPLPNLDFKLVAANTLIGVPEQNQHTDLLIQDEFFDKFNTITEKYFTAYEPEEKKKLIKKIKELVNSKVQEKLAQINRLSIHEDERFSKHLAEKNKAVIEQRKNEAKLWESYNNLFKHKSVEFFDIKYFFPEVKDGFDVVIGNPPYVQIQKFSGKQEQKDWENQNYRTFAKTGDIYCLFYEKGNMLLRDGGILAYITSNKWMRANYGEATRRYFVENTNPLKIIDFGGYKVFESATVDTNILILKKAPQASSLKKIACNYDAYGTSACSIGKDFTEDTDIAKYFSAKAITLNNFSEASWIIASRDEQKIKEKIEKIGTPLKEWDVSIYRGVLTGFNEAFIIDGKKKDELIAKDAKNAEIIKPILRGRDIKRYRAEFADLWLINTHNGYFDDDLQKNIPPIDINNYPVIKEHLDNHWDKIEKRQDMGVTPYNLRSCAYFKEFEKEKIVYPETTQGAYFFYDKKGSIYVEKTAFLLVGMSLCYLTALLGSSLVTFTYKKHYSGTNLSDKGYQYNKHAIVNLPIPKISPESQQPFIALVSRILSLKKSDPQADTSELEAEIDRLVYNLYGLTEEEIKIIERKE</sequence>
<dbReference type="Proteomes" id="UP000183085">
    <property type="component" value="Unassembled WGS sequence"/>
</dbReference>
<dbReference type="PRINTS" id="PR00507">
    <property type="entry name" value="N12N6MTFRASE"/>
</dbReference>
<evidence type="ECO:0000256" key="3">
    <source>
        <dbReference type="ARBA" id="ARBA00022679"/>
    </source>
</evidence>
<reference evidence="11 12" key="1">
    <citation type="journal article" date="2016" name="Environ. Microbiol.">
        <title>Genomic resolution of a cold subsurface aquifer community provides metabolic insights for novel microbes adapted to high CO concentrations.</title>
        <authorList>
            <person name="Probst A.J."/>
            <person name="Castelle C.J."/>
            <person name="Singh A."/>
            <person name="Brown C.T."/>
            <person name="Anantharaman K."/>
            <person name="Sharon I."/>
            <person name="Hug L.A."/>
            <person name="Burstein D."/>
            <person name="Emerson J.B."/>
            <person name="Thomas B.C."/>
            <person name="Banfield J.F."/>
        </authorList>
    </citation>
    <scope>NUCLEOTIDE SEQUENCE [LARGE SCALE GENOMIC DNA]</scope>
    <source>
        <strain evidence="11">CG2_30_40_21</strain>
    </source>
</reference>
<dbReference type="GO" id="GO:0032259">
    <property type="term" value="P:methylation"/>
    <property type="evidence" value="ECO:0007669"/>
    <property type="project" value="UniProtKB-KW"/>
</dbReference>
<name>A0A1J5E265_9BACT</name>
<evidence type="ECO:0000256" key="7">
    <source>
        <dbReference type="ARBA" id="ARBA00047942"/>
    </source>
</evidence>
<dbReference type="EMBL" id="MNYI01000072">
    <property type="protein sequence ID" value="OIP41715.1"/>
    <property type="molecule type" value="Genomic_DNA"/>
</dbReference>
<evidence type="ECO:0000256" key="1">
    <source>
        <dbReference type="ARBA" id="ARBA00011900"/>
    </source>
</evidence>
<keyword evidence="2" id="KW-0489">Methyltransferase</keyword>
<keyword evidence="8" id="KW-1133">Transmembrane helix</keyword>
<dbReference type="InterPro" id="IPR050953">
    <property type="entry name" value="N4_N6_ade-DNA_methylase"/>
</dbReference>
<keyword evidence="6" id="KW-0238">DNA-binding</keyword>
<evidence type="ECO:0000259" key="9">
    <source>
        <dbReference type="Pfam" id="PF07669"/>
    </source>
</evidence>
<keyword evidence="8" id="KW-0812">Transmembrane</keyword>
<evidence type="ECO:0000259" key="10">
    <source>
        <dbReference type="Pfam" id="PF12950"/>
    </source>
</evidence>
<evidence type="ECO:0000256" key="5">
    <source>
        <dbReference type="ARBA" id="ARBA00022747"/>
    </source>
</evidence>
<organism evidence="11 12">
    <name type="scientific">Candidatus Desantisbacteria bacterium CG2_30_40_21</name>
    <dbReference type="NCBI Taxonomy" id="1817895"/>
    <lineage>
        <taxon>Bacteria</taxon>
        <taxon>Candidatus Desantisiibacteriota</taxon>
    </lineage>
</organism>
<dbReference type="InterPro" id="IPR025931">
    <property type="entry name" value="TaqI_C"/>
</dbReference>
<comment type="caution">
    <text evidence="11">The sequence shown here is derived from an EMBL/GenBank/DDBJ whole genome shotgun (WGS) entry which is preliminary data.</text>
</comment>
<accession>A0A1J5E265</accession>
<dbReference type="SUPFAM" id="SSF53335">
    <property type="entry name" value="S-adenosyl-L-methionine-dependent methyltransferases"/>
    <property type="match status" value="1"/>
</dbReference>
<dbReference type="EC" id="2.1.1.72" evidence="1"/>
<dbReference type="PANTHER" id="PTHR33841:SF1">
    <property type="entry name" value="DNA METHYLTRANSFERASE A"/>
    <property type="match status" value="1"/>
</dbReference>
<keyword evidence="8" id="KW-0472">Membrane</keyword>
<dbReference type="GO" id="GO:0009007">
    <property type="term" value="F:site-specific DNA-methyltransferase (adenine-specific) activity"/>
    <property type="evidence" value="ECO:0007669"/>
    <property type="project" value="UniProtKB-EC"/>
</dbReference>
<gene>
    <name evidence="11" type="ORF">AUJ95_02875</name>
</gene>
<evidence type="ECO:0000256" key="2">
    <source>
        <dbReference type="ARBA" id="ARBA00022603"/>
    </source>
</evidence>
<evidence type="ECO:0000256" key="8">
    <source>
        <dbReference type="SAM" id="Phobius"/>
    </source>
</evidence>
<feature type="transmembrane region" description="Helical" evidence="8">
    <location>
        <begin position="1172"/>
        <end position="1196"/>
    </location>
</feature>
<dbReference type="InterPro" id="IPR011639">
    <property type="entry name" value="MethylTrfase_TaqI-like_dom"/>
</dbReference>
<dbReference type="InterPro" id="IPR002052">
    <property type="entry name" value="DNA_methylase_N6_adenine_CS"/>
</dbReference>
<evidence type="ECO:0000313" key="11">
    <source>
        <dbReference type="EMBL" id="OIP41715.1"/>
    </source>
</evidence>
<dbReference type="GO" id="GO:0003677">
    <property type="term" value="F:DNA binding"/>
    <property type="evidence" value="ECO:0007669"/>
    <property type="project" value="UniProtKB-KW"/>
</dbReference>
<dbReference type="PROSITE" id="PS00092">
    <property type="entry name" value="N6_MTASE"/>
    <property type="match status" value="1"/>
</dbReference>
<protein>
    <recommendedName>
        <fullName evidence="1">site-specific DNA-methyltransferase (adenine-specific)</fullName>
        <ecNumber evidence="1">2.1.1.72</ecNumber>
    </recommendedName>
</protein>
<dbReference type="STRING" id="1817895.AUJ95_02875"/>
<feature type="domain" description="TaqI-like C-terminal specificity" evidence="10">
    <location>
        <begin position="1062"/>
        <end position="1222"/>
    </location>
</feature>
<dbReference type="Pfam" id="PF12950">
    <property type="entry name" value="TaqI_C"/>
    <property type="match status" value="1"/>
</dbReference>
<dbReference type="Pfam" id="PF07669">
    <property type="entry name" value="Eco57I"/>
    <property type="match status" value="1"/>
</dbReference>
<evidence type="ECO:0000256" key="6">
    <source>
        <dbReference type="ARBA" id="ARBA00023125"/>
    </source>
</evidence>
<feature type="domain" description="Type II methyltransferase M.TaqI-like" evidence="9">
    <location>
        <begin position="662"/>
        <end position="933"/>
    </location>
</feature>
<dbReference type="PANTHER" id="PTHR33841">
    <property type="entry name" value="DNA METHYLTRANSFERASE YEEA-RELATED"/>
    <property type="match status" value="1"/>
</dbReference>
<dbReference type="InterPro" id="IPR029063">
    <property type="entry name" value="SAM-dependent_MTases_sf"/>
</dbReference>
<evidence type="ECO:0000313" key="12">
    <source>
        <dbReference type="Proteomes" id="UP000183085"/>
    </source>
</evidence>
<dbReference type="GO" id="GO:0009307">
    <property type="term" value="P:DNA restriction-modification system"/>
    <property type="evidence" value="ECO:0007669"/>
    <property type="project" value="UniProtKB-KW"/>
</dbReference>